<dbReference type="InterPro" id="IPR008538">
    <property type="entry name" value="Uma2"/>
</dbReference>
<keyword evidence="2" id="KW-0255">Endonuclease</keyword>
<dbReference type="Gene3D" id="3.90.1570.10">
    <property type="entry name" value="tt1808, chain A"/>
    <property type="match status" value="1"/>
</dbReference>
<sequence length="221" mass="25059">MTLIISKPEIVPFNHAVLPNISWQTYQAMLADMGDRRSIRLSYDHGVLEIKMPLGLHETVNYILERMIVALTEELNLGIRGFGSTTLSRADLAVGVEPDCCFYIQNSDRMNGRDIDLANDPPPDLVVEVDITSPSKRRFPIYRDLGVPEIWRYSSSRICIYQLQANEYLECEFSLAFPMVSGAILNQFLGQLAANDDNKLIREFRAWIRQQSGIITNCQSG</sequence>
<dbReference type="AlphaFoldDB" id="A0A926UPI8"/>
<dbReference type="InterPro" id="IPR011335">
    <property type="entry name" value="Restrct_endonuc-II-like"/>
</dbReference>
<feature type="domain" description="Putative restriction endonuclease" evidence="1">
    <location>
        <begin position="23"/>
        <end position="180"/>
    </location>
</feature>
<protein>
    <submittedName>
        <fullName evidence="2">Uma2 family endonuclease</fullName>
    </submittedName>
</protein>
<evidence type="ECO:0000259" key="1">
    <source>
        <dbReference type="Pfam" id="PF05685"/>
    </source>
</evidence>
<dbReference type="GO" id="GO:0004519">
    <property type="term" value="F:endonuclease activity"/>
    <property type="evidence" value="ECO:0007669"/>
    <property type="project" value="UniProtKB-KW"/>
</dbReference>
<dbReference type="Proteomes" id="UP000631421">
    <property type="component" value="Unassembled WGS sequence"/>
</dbReference>
<accession>A0A926UPI8</accession>
<dbReference type="Pfam" id="PF05685">
    <property type="entry name" value="Uma2"/>
    <property type="match status" value="1"/>
</dbReference>
<comment type="caution">
    <text evidence="2">The sequence shown here is derived from an EMBL/GenBank/DDBJ whole genome shotgun (WGS) entry which is preliminary data.</text>
</comment>
<proteinExistence type="predicted"/>
<reference evidence="2" key="1">
    <citation type="journal article" date="2015" name="ISME J.">
        <title>Draft Genome Sequence of Streptomyces incarnatus NRRL8089, which Produces the Nucleoside Antibiotic Sinefungin.</title>
        <authorList>
            <person name="Oshima K."/>
            <person name="Hattori M."/>
            <person name="Shimizu H."/>
            <person name="Fukuda K."/>
            <person name="Nemoto M."/>
            <person name="Inagaki K."/>
            <person name="Tamura T."/>
        </authorList>
    </citation>
    <scope>NUCLEOTIDE SEQUENCE</scope>
    <source>
        <strain evidence="2">FACHB-1277</strain>
    </source>
</reference>
<dbReference type="EMBL" id="JACJPY010000002">
    <property type="protein sequence ID" value="MBD2148694.1"/>
    <property type="molecule type" value="Genomic_DNA"/>
</dbReference>
<keyword evidence="2" id="KW-0378">Hydrolase</keyword>
<dbReference type="PANTHER" id="PTHR47152">
    <property type="entry name" value="SLR2084 PROTEIN-RELATED"/>
    <property type="match status" value="1"/>
</dbReference>
<evidence type="ECO:0000313" key="2">
    <source>
        <dbReference type="EMBL" id="MBD2148694.1"/>
    </source>
</evidence>
<dbReference type="PANTHER" id="PTHR47152:SF2">
    <property type="entry name" value="SLR2084 PROTEIN"/>
    <property type="match status" value="1"/>
</dbReference>
<dbReference type="CDD" id="cd06260">
    <property type="entry name" value="DUF820-like"/>
    <property type="match status" value="1"/>
</dbReference>
<organism evidence="2 3">
    <name type="scientific">Pseudanabaena cinerea FACHB-1277</name>
    <dbReference type="NCBI Taxonomy" id="2949581"/>
    <lineage>
        <taxon>Bacteria</taxon>
        <taxon>Bacillati</taxon>
        <taxon>Cyanobacteriota</taxon>
        <taxon>Cyanophyceae</taxon>
        <taxon>Pseudanabaenales</taxon>
        <taxon>Pseudanabaenaceae</taxon>
        <taxon>Pseudanabaena</taxon>
        <taxon>Pseudanabaena cinerea</taxon>
    </lineage>
</organism>
<evidence type="ECO:0000313" key="3">
    <source>
        <dbReference type="Proteomes" id="UP000631421"/>
    </source>
</evidence>
<dbReference type="SUPFAM" id="SSF52980">
    <property type="entry name" value="Restriction endonuclease-like"/>
    <property type="match status" value="1"/>
</dbReference>
<keyword evidence="2" id="KW-0540">Nuclease</keyword>
<name>A0A926UPI8_9CYAN</name>
<keyword evidence="3" id="KW-1185">Reference proteome</keyword>
<reference evidence="2" key="2">
    <citation type="submission" date="2020-08" db="EMBL/GenBank/DDBJ databases">
        <authorList>
            <person name="Chen M."/>
            <person name="Teng W."/>
            <person name="Zhao L."/>
            <person name="Hu C."/>
            <person name="Zhou Y."/>
            <person name="Han B."/>
            <person name="Song L."/>
            <person name="Shu W."/>
        </authorList>
    </citation>
    <scope>NUCLEOTIDE SEQUENCE</scope>
    <source>
        <strain evidence="2">FACHB-1277</strain>
    </source>
</reference>
<dbReference type="InterPro" id="IPR012296">
    <property type="entry name" value="Nuclease_put_TT1808"/>
</dbReference>
<gene>
    <name evidence="2" type="ORF">H6F44_00915</name>
</gene>
<dbReference type="RefSeq" id="WP_190349038.1">
    <property type="nucleotide sequence ID" value="NZ_JACJPY010000002.1"/>
</dbReference>